<dbReference type="WBParaSite" id="MBELARI_LOCUS12470">
    <property type="protein sequence ID" value="MBELARI_LOCUS12470"/>
    <property type="gene ID" value="MBELARI_LOCUS12470"/>
</dbReference>
<evidence type="ECO:0000313" key="3">
    <source>
        <dbReference type="WBParaSite" id="MBELARI_LOCUS12470"/>
    </source>
</evidence>
<feature type="transmembrane region" description="Helical" evidence="1">
    <location>
        <begin position="261"/>
        <end position="280"/>
    </location>
</feature>
<sequence length="283" mass="30662">MEIGTHWIEQMQTTIETMRRRCIAYYDQGGRVFSRIATAVNRGREIAEPAFKDAQDYAAAAMAITDGVDKLNTDTKNTLVELYLGIAVLLVGAGCGELAGATSLAPILDSIFHPTIETLLLIVVPIHAYIVTKKTPAIDDIERRVLLFKACAIMGILTGHLSSKVLSLVPAILFLQPLFLGLILDNALIKTPFVSDRYSYLGAVGVFSLSISVLCAFLPLGRISLAVGAFAALHALFGAVHFQMTTACLHDKLFSVAEASLAYILPLFFTQIVWANLFGVSSR</sequence>
<accession>A0AAF3EES4</accession>
<dbReference type="AlphaFoldDB" id="A0AAF3EES4"/>
<keyword evidence="2" id="KW-1185">Reference proteome</keyword>
<keyword evidence="1" id="KW-0472">Membrane</keyword>
<protein>
    <submittedName>
        <fullName evidence="3">Uncharacterized protein</fullName>
    </submittedName>
</protein>
<feature type="transmembrane region" description="Helical" evidence="1">
    <location>
        <begin position="82"/>
        <end position="105"/>
    </location>
</feature>
<keyword evidence="1" id="KW-0812">Transmembrane</keyword>
<reference evidence="3" key="1">
    <citation type="submission" date="2024-02" db="UniProtKB">
        <authorList>
            <consortium name="WormBaseParasite"/>
        </authorList>
    </citation>
    <scope>IDENTIFICATION</scope>
</reference>
<feature type="transmembrane region" description="Helical" evidence="1">
    <location>
        <begin position="111"/>
        <end position="132"/>
    </location>
</feature>
<feature type="transmembrane region" description="Helical" evidence="1">
    <location>
        <begin position="168"/>
        <end position="188"/>
    </location>
</feature>
<evidence type="ECO:0000313" key="2">
    <source>
        <dbReference type="Proteomes" id="UP000887575"/>
    </source>
</evidence>
<evidence type="ECO:0000256" key="1">
    <source>
        <dbReference type="SAM" id="Phobius"/>
    </source>
</evidence>
<proteinExistence type="predicted"/>
<dbReference type="Proteomes" id="UP000887575">
    <property type="component" value="Unassembled WGS sequence"/>
</dbReference>
<keyword evidence="1" id="KW-1133">Transmembrane helix</keyword>
<feature type="transmembrane region" description="Helical" evidence="1">
    <location>
        <begin position="200"/>
        <end position="220"/>
    </location>
</feature>
<organism evidence="2 3">
    <name type="scientific">Mesorhabditis belari</name>
    <dbReference type="NCBI Taxonomy" id="2138241"/>
    <lineage>
        <taxon>Eukaryota</taxon>
        <taxon>Metazoa</taxon>
        <taxon>Ecdysozoa</taxon>
        <taxon>Nematoda</taxon>
        <taxon>Chromadorea</taxon>
        <taxon>Rhabditida</taxon>
        <taxon>Rhabditina</taxon>
        <taxon>Rhabditomorpha</taxon>
        <taxon>Rhabditoidea</taxon>
        <taxon>Rhabditidae</taxon>
        <taxon>Mesorhabditinae</taxon>
        <taxon>Mesorhabditis</taxon>
    </lineage>
</organism>
<name>A0AAF3EES4_9BILA</name>
<feature type="transmembrane region" description="Helical" evidence="1">
    <location>
        <begin position="226"/>
        <end position="249"/>
    </location>
</feature>